<gene>
    <name evidence="2" type="ORF">ABW06_07935</name>
</gene>
<dbReference type="InterPro" id="IPR000259">
    <property type="entry name" value="Adhesion_dom_fimbrial"/>
</dbReference>
<dbReference type="eggNOG" id="COG3539">
    <property type="taxonomic scope" value="Bacteria"/>
</dbReference>
<dbReference type="InterPro" id="IPR008966">
    <property type="entry name" value="Adhesion_dom_sf"/>
</dbReference>
<dbReference type="STRING" id="61647.LG71_06100"/>
<protein>
    <recommendedName>
        <fullName evidence="1">Fimbrial-type adhesion domain-containing protein</fullName>
    </recommendedName>
</protein>
<dbReference type="InterPro" id="IPR036937">
    <property type="entry name" value="Adhesion_dom_fimbrial_sf"/>
</dbReference>
<organism evidence="2 3">
    <name type="scientific">Pluralibacter gergoviae</name>
    <name type="common">Enterobacter gergoviae</name>
    <dbReference type="NCBI Taxonomy" id="61647"/>
    <lineage>
        <taxon>Bacteria</taxon>
        <taxon>Pseudomonadati</taxon>
        <taxon>Pseudomonadota</taxon>
        <taxon>Gammaproteobacteria</taxon>
        <taxon>Enterobacterales</taxon>
        <taxon>Enterobacteriaceae</taxon>
        <taxon>Pluralibacter</taxon>
    </lineage>
</organism>
<evidence type="ECO:0000259" key="1">
    <source>
        <dbReference type="Pfam" id="PF00419"/>
    </source>
</evidence>
<dbReference type="Gene3D" id="2.60.40.1090">
    <property type="entry name" value="Fimbrial-type adhesion domain"/>
    <property type="match status" value="1"/>
</dbReference>
<dbReference type="SUPFAM" id="SSF49401">
    <property type="entry name" value="Bacterial adhesins"/>
    <property type="match status" value="1"/>
</dbReference>
<proteinExistence type="predicted"/>
<feature type="domain" description="Fimbrial-type adhesion" evidence="1">
    <location>
        <begin position="28"/>
        <end position="177"/>
    </location>
</feature>
<comment type="caution">
    <text evidence="2">The sequence shown here is derived from an EMBL/GenBank/DDBJ whole genome shotgun (WGS) entry which is preliminary data.</text>
</comment>
<dbReference type="AlphaFoldDB" id="A0A0F0VMV9"/>
<dbReference type="EMBL" id="LDZF01000006">
    <property type="protein sequence ID" value="KMK14753.1"/>
    <property type="molecule type" value="Genomic_DNA"/>
</dbReference>
<dbReference type="PANTHER" id="PTHR33420:SF26">
    <property type="entry name" value="FIMBRIAL SUBUNIT"/>
    <property type="match status" value="1"/>
</dbReference>
<dbReference type="InterPro" id="IPR050263">
    <property type="entry name" value="Bact_Fimbrial_Adh_Pro"/>
</dbReference>
<accession>A0A0F0VMV9</accession>
<reference evidence="2 3" key="1">
    <citation type="submission" date="2015-05" db="EMBL/GenBank/DDBJ databases">
        <title>Genome sequences of Pluralibacter gergoviae.</title>
        <authorList>
            <person name="Greninger A.L."/>
            <person name="Miller S."/>
        </authorList>
    </citation>
    <scope>NUCLEOTIDE SEQUENCE [LARGE SCALE GENOMIC DNA]</scope>
    <source>
        <strain evidence="2 3">JS81F13</strain>
    </source>
</reference>
<dbReference type="GO" id="GO:0043709">
    <property type="term" value="P:cell adhesion involved in single-species biofilm formation"/>
    <property type="evidence" value="ECO:0007669"/>
    <property type="project" value="TreeGrafter"/>
</dbReference>
<sequence length="177" mass="18134">MKKKIIAAALVASAVMSASAMAADGSVTFNGSITDETCEVTGGSDALTVDMGVAGSNSFDGKGSTSLAKPFVIQLTNCPAAWTTTPKDVRVNFDGDIDNGDSGVLKLDSASDAKNVGIQIKDANNAVVNMQEDSSTYTLTGGSTVNKLRFTARYIATADTVGAGTANAVTQFSINYK</sequence>
<dbReference type="RefSeq" id="WP_045289794.1">
    <property type="nucleotide sequence ID" value="NZ_JBPAND010000001.1"/>
</dbReference>
<dbReference type="PATRIC" id="fig|61647.13.peg.2615"/>
<dbReference type="GO" id="GO:0009289">
    <property type="term" value="C:pilus"/>
    <property type="evidence" value="ECO:0007669"/>
    <property type="project" value="InterPro"/>
</dbReference>
<evidence type="ECO:0000313" key="2">
    <source>
        <dbReference type="EMBL" id="KMK14753.1"/>
    </source>
</evidence>
<dbReference type="PANTHER" id="PTHR33420">
    <property type="entry name" value="FIMBRIAL SUBUNIT ELFA-RELATED"/>
    <property type="match status" value="1"/>
</dbReference>
<dbReference type="Proteomes" id="UP000036196">
    <property type="component" value="Unassembled WGS sequence"/>
</dbReference>
<keyword evidence="3" id="KW-1185">Reference proteome</keyword>
<dbReference type="Pfam" id="PF00419">
    <property type="entry name" value="Fimbrial"/>
    <property type="match status" value="1"/>
</dbReference>
<name>A0A0F0VMV9_PLUGE</name>
<evidence type="ECO:0000313" key="3">
    <source>
        <dbReference type="Proteomes" id="UP000036196"/>
    </source>
</evidence>